<dbReference type="PANTHER" id="PTHR43861:SF1">
    <property type="entry name" value="TRANS-ACONITATE 2-METHYLTRANSFERASE"/>
    <property type="match status" value="1"/>
</dbReference>
<comment type="caution">
    <text evidence="4">The sequence shown here is derived from an EMBL/GenBank/DDBJ whole genome shotgun (WGS) entry which is preliminary data.</text>
</comment>
<dbReference type="SUPFAM" id="SSF53335">
    <property type="entry name" value="S-adenosyl-L-methionine-dependent methyltransferases"/>
    <property type="match status" value="1"/>
</dbReference>
<sequence>MLESIRFWDKVAQKYAKSAISDMPSYEHKLEISRRYFTPDSQLLELGCGTGSTALLHAPYVAHILATDISANMLNIARQKATDQHISNVSFVQGSNDQLNPEAPLDVVLALNLLHLVDDWAAVIRDAYRWLKPGGVFITSTACLGDSVWRYIKWVAPLGRLLRLMPPVFVFTQAAFEQSLKEAGFEIDYLWRPEKFPSVFIVAKKPA</sequence>
<keyword evidence="5" id="KW-1185">Reference proteome</keyword>
<dbReference type="Gene3D" id="3.40.50.150">
    <property type="entry name" value="Vaccinia Virus protein VP39"/>
    <property type="match status" value="1"/>
</dbReference>
<reference evidence="4" key="2">
    <citation type="submission" date="2020-09" db="EMBL/GenBank/DDBJ databases">
        <authorList>
            <person name="Sun Q."/>
            <person name="Zhou Y."/>
        </authorList>
    </citation>
    <scope>NUCLEOTIDE SEQUENCE</scope>
    <source>
        <strain evidence="4">CGMCC 1.7086</strain>
    </source>
</reference>
<dbReference type="GO" id="GO:0008168">
    <property type="term" value="F:methyltransferase activity"/>
    <property type="evidence" value="ECO:0007669"/>
    <property type="project" value="UniProtKB-KW"/>
</dbReference>
<dbReference type="AlphaFoldDB" id="A0A918DHZ6"/>
<dbReference type="RefSeq" id="WP_188692982.1">
    <property type="nucleotide sequence ID" value="NZ_BMLS01000002.1"/>
</dbReference>
<reference evidence="4" key="1">
    <citation type="journal article" date="2014" name="Int. J. Syst. Evol. Microbiol.">
        <title>Complete genome sequence of Corynebacterium casei LMG S-19264T (=DSM 44701T), isolated from a smear-ripened cheese.</title>
        <authorList>
            <consortium name="US DOE Joint Genome Institute (JGI-PGF)"/>
            <person name="Walter F."/>
            <person name="Albersmeier A."/>
            <person name="Kalinowski J."/>
            <person name="Ruckert C."/>
        </authorList>
    </citation>
    <scope>NUCLEOTIDE SEQUENCE</scope>
    <source>
        <strain evidence="4">CGMCC 1.7086</strain>
    </source>
</reference>
<keyword evidence="2" id="KW-0808">Transferase</keyword>
<proteinExistence type="predicted"/>
<evidence type="ECO:0000313" key="4">
    <source>
        <dbReference type="EMBL" id="GGO68079.1"/>
    </source>
</evidence>
<dbReference type="PANTHER" id="PTHR43861">
    <property type="entry name" value="TRANS-ACONITATE 2-METHYLTRANSFERASE-RELATED"/>
    <property type="match status" value="1"/>
</dbReference>
<name>A0A918DHZ6_9ALTE</name>
<dbReference type="EMBL" id="BMLS01000002">
    <property type="protein sequence ID" value="GGO68079.1"/>
    <property type="molecule type" value="Genomic_DNA"/>
</dbReference>
<dbReference type="GO" id="GO:0032259">
    <property type="term" value="P:methylation"/>
    <property type="evidence" value="ECO:0007669"/>
    <property type="project" value="UniProtKB-KW"/>
</dbReference>
<organism evidence="4 5">
    <name type="scientific">Bowmanella pacifica</name>
    <dbReference type="NCBI Taxonomy" id="502051"/>
    <lineage>
        <taxon>Bacteria</taxon>
        <taxon>Pseudomonadati</taxon>
        <taxon>Pseudomonadota</taxon>
        <taxon>Gammaproteobacteria</taxon>
        <taxon>Alteromonadales</taxon>
        <taxon>Alteromonadaceae</taxon>
        <taxon>Bowmanella</taxon>
    </lineage>
</organism>
<keyword evidence="1" id="KW-0489">Methyltransferase</keyword>
<accession>A0A918DHZ6</accession>
<protein>
    <recommendedName>
        <fullName evidence="3">Methyltransferase domain-containing protein</fullName>
    </recommendedName>
</protein>
<evidence type="ECO:0000259" key="3">
    <source>
        <dbReference type="Pfam" id="PF13649"/>
    </source>
</evidence>
<dbReference type="CDD" id="cd02440">
    <property type="entry name" value="AdoMet_MTases"/>
    <property type="match status" value="1"/>
</dbReference>
<dbReference type="InterPro" id="IPR029063">
    <property type="entry name" value="SAM-dependent_MTases_sf"/>
</dbReference>
<evidence type="ECO:0000256" key="1">
    <source>
        <dbReference type="ARBA" id="ARBA00022603"/>
    </source>
</evidence>
<dbReference type="Proteomes" id="UP000606935">
    <property type="component" value="Unassembled WGS sequence"/>
</dbReference>
<dbReference type="Pfam" id="PF13649">
    <property type="entry name" value="Methyltransf_25"/>
    <property type="match status" value="1"/>
</dbReference>
<dbReference type="InterPro" id="IPR041698">
    <property type="entry name" value="Methyltransf_25"/>
</dbReference>
<gene>
    <name evidence="4" type="ORF">GCM10010982_16160</name>
</gene>
<feature type="domain" description="Methyltransferase" evidence="3">
    <location>
        <begin position="44"/>
        <end position="135"/>
    </location>
</feature>
<evidence type="ECO:0000256" key="2">
    <source>
        <dbReference type="ARBA" id="ARBA00022679"/>
    </source>
</evidence>
<evidence type="ECO:0000313" key="5">
    <source>
        <dbReference type="Proteomes" id="UP000606935"/>
    </source>
</evidence>